<gene>
    <name evidence="3" type="ORF">TCIL3000_8_2580</name>
</gene>
<dbReference type="InterPro" id="IPR007751">
    <property type="entry name" value="DUF676_lipase-like"/>
</dbReference>
<evidence type="ECO:0000256" key="1">
    <source>
        <dbReference type="SAM" id="MobiDB-lite"/>
    </source>
</evidence>
<dbReference type="Pfam" id="PF05057">
    <property type="entry name" value="DUF676"/>
    <property type="match status" value="1"/>
</dbReference>
<sequence length="397" mass="43504">MWAAPWDFNAVVAELYRQTGPCAHGSPNKKGEEVKLTGSALPSDVVRTSSACGGSLYCRGNLTCYTPGGNAFTRTLRSTSSCALQLLRDFLPVFEKWLCDGSIDRSAKFSLSCVGHSFGGIILRELLYLLLISEEASDYNGDLFESVKRMRQKLAELAVVMEHFVTIATPHCGAAECLPTPMYHAALGIAMTCAPSVREILLKDDDALLSERLIDEGHIEALRVFRRRTVFANTRKDMLVGFATSSLVYNEGSDDKVRLMGDPSIAFPCDCAFENDVIPYSKVMRLDKVRTNETADSSGNAQVITDKGDRSAEESQDHKAQGNEHSGMTKAHRAPREIAAALRRDLDWELVAMRYTNPLPVAHIACIGWCQQLNPTPELVRRVAAGILDEGSVSGLP</sequence>
<dbReference type="PANTHER" id="PTHR12482">
    <property type="entry name" value="LIPASE ROG1-RELATED-RELATED"/>
    <property type="match status" value="1"/>
</dbReference>
<accession>G0URM7</accession>
<dbReference type="InterPro" id="IPR044294">
    <property type="entry name" value="Lipase-like"/>
</dbReference>
<feature type="compositionally biased region" description="Polar residues" evidence="1">
    <location>
        <begin position="294"/>
        <end position="303"/>
    </location>
</feature>
<feature type="compositionally biased region" description="Basic and acidic residues" evidence="1">
    <location>
        <begin position="306"/>
        <end position="322"/>
    </location>
</feature>
<feature type="domain" description="DUF676" evidence="2">
    <location>
        <begin position="106"/>
        <end position="244"/>
    </location>
</feature>
<dbReference type="SUPFAM" id="SSF53474">
    <property type="entry name" value="alpha/beta-Hydrolases"/>
    <property type="match status" value="1"/>
</dbReference>
<dbReference type="PANTHER" id="PTHR12482:SF62">
    <property type="entry name" value="LIPASE ROG1-RELATED"/>
    <property type="match status" value="1"/>
</dbReference>
<dbReference type="AlphaFoldDB" id="G0URM7"/>
<dbReference type="InterPro" id="IPR029058">
    <property type="entry name" value="AB_hydrolase_fold"/>
</dbReference>
<evidence type="ECO:0000259" key="2">
    <source>
        <dbReference type="Pfam" id="PF05057"/>
    </source>
</evidence>
<dbReference type="Gene3D" id="3.40.50.1820">
    <property type="entry name" value="alpha/beta hydrolase"/>
    <property type="match status" value="1"/>
</dbReference>
<protein>
    <recommendedName>
        <fullName evidence="2">DUF676 domain-containing protein</fullName>
    </recommendedName>
</protein>
<dbReference type="VEuPathDB" id="TriTrypDB:TcIL3000_8_2580"/>
<proteinExistence type="predicted"/>
<organism evidence="3">
    <name type="scientific">Trypanosoma congolense (strain IL3000)</name>
    <dbReference type="NCBI Taxonomy" id="1068625"/>
    <lineage>
        <taxon>Eukaryota</taxon>
        <taxon>Discoba</taxon>
        <taxon>Euglenozoa</taxon>
        <taxon>Kinetoplastea</taxon>
        <taxon>Metakinetoplastina</taxon>
        <taxon>Trypanosomatida</taxon>
        <taxon>Trypanosomatidae</taxon>
        <taxon>Trypanosoma</taxon>
        <taxon>Nannomonas</taxon>
    </lineage>
</organism>
<feature type="region of interest" description="Disordered" evidence="1">
    <location>
        <begin position="291"/>
        <end position="334"/>
    </location>
</feature>
<reference evidence="3" key="1">
    <citation type="journal article" date="2012" name="Proc. Natl. Acad. Sci. U.S.A.">
        <title>Antigenic diversity is generated by distinct evolutionary mechanisms in African trypanosome species.</title>
        <authorList>
            <person name="Jackson A.P."/>
            <person name="Berry A."/>
            <person name="Aslett M."/>
            <person name="Allison H.C."/>
            <person name="Burton P."/>
            <person name="Vavrova-Anderson J."/>
            <person name="Brown R."/>
            <person name="Browne H."/>
            <person name="Corton N."/>
            <person name="Hauser H."/>
            <person name="Gamble J."/>
            <person name="Gilderthorp R."/>
            <person name="Marcello L."/>
            <person name="McQuillan J."/>
            <person name="Otto T.D."/>
            <person name="Quail M.A."/>
            <person name="Sanders M.J."/>
            <person name="van Tonder A."/>
            <person name="Ginger M.L."/>
            <person name="Field M.C."/>
            <person name="Barry J.D."/>
            <person name="Hertz-Fowler C."/>
            <person name="Berriman M."/>
        </authorList>
    </citation>
    <scope>NUCLEOTIDE SEQUENCE</scope>
    <source>
        <strain evidence="3">IL3000</strain>
    </source>
</reference>
<dbReference type="EMBL" id="HE575321">
    <property type="protein sequence ID" value="CCC92039.1"/>
    <property type="molecule type" value="Genomic_DNA"/>
</dbReference>
<evidence type="ECO:0000313" key="3">
    <source>
        <dbReference type="EMBL" id="CCC92039.1"/>
    </source>
</evidence>
<name>G0URM7_TRYCI</name>